<dbReference type="PROSITE" id="PS50271">
    <property type="entry name" value="ZF_UBP"/>
    <property type="match status" value="1"/>
</dbReference>
<dbReference type="AlphaFoldDB" id="A0ABD2SIF3"/>
<evidence type="ECO:0000256" key="4">
    <source>
        <dbReference type="ARBA" id="ARBA00022737"/>
    </source>
</evidence>
<reference evidence="15 16" key="1">
    <citation type="submission" date="2024-05" db="EMBL/GenBank/DDBJ databases">
        <title>De novo assembly of an allotetraploid wild potato.</title>
        <authorList>
            <person name="Hosaka A.J."/>
        </authorList>
    </citation>
    <scope>NUCLEOTIDE SEQUENCE [LARGE SCALE GENOMIC DNA]</scope>
    <source>
        <tissue evidence="15">Young leaves</tissue>
    </source>
</reference>
<dbReference type="CDD" id="cd12437">
    <property type="entry name" value="RRM_BRAP2_like"/>
    <property type="match status" value="1"/>
</dbReference>
<comment type="caution">
    <text evidence="15">The sequence shown here is derived from an EMBL/GenBank/DDBJ whole genome shotgun (WGS) entry which is preliminary data.</text>
</comment>
<dbReference type="Pfam" id="PF13639">
    <property type="entry name" value="zf-RING_2"/>
    <property type="match status" value="1"/>
</dbReference>
<keyword evidence="2" id="KW-0507">mRNA processing</keyword>
<dbReference type="GO" id="GO:0022618">
    <property type="term" value="P:protein-RNA complex assembly"/>
    <property type="evidence" value="ECO:0007669"/>
    <property type="project" value="UniProtKB-ARBA"/>
</dbReference>
<dbReference type="GO" id="GO:0006397">
    <property type="term" value="P:mRNA processing"/>
    <property type="evidence" value="ECO:0007669"/>
    <property type="project" value="UniProtKB-KW"/>
</dbReference>
<feature type="domain" description="RING-type" evidence="13">
    <location>
        <begin position="461"/>
        <end position="501"/>
    </location>
</feature>
<dbReference type="PROSITE" id="PS50089">
    <property type="entry name" value="ZF_RING_2"/>
    <property type="match status" value="1"/>
</dbReference>
<evidence type="ECO:0000256" key="6">
    <source>
        <dbReference type="ARBA" id="ARBA00022833"/>
    </source>
</evidence>
<dbReference type="FunFam" id="2.130.10.10:FF:000133">
    <property type="entry name" value="Serine-threonine kinase receptor-associated protein"/>
    <property type="match status" value="1"/>
</dbReference>
<dbReference type="SUPFAM" id="SSF57850">
    <property type="entry name" value="RING/U-box"/>
    <property type="match status" value="1"/>
</dbReference>
<evidence type="ECO:0000256" key="7">
    <source>
        <dbReference type="ARBA" id="ARBA00023187"/>
    </source>
</evidence>
<dbReference type="InterPro" id="IPR047243">
    <property type="entry name" value="RING-H2_BRAP2"/>
</dbReference>
<proteinExistence type="inferred from homology"/>
<organism evidence="15 16">
    <name type="scientific">Solanum stoloniferum</name>
    <dbReference type="NCBI Taxonomy" id="62892"/>
    <lineage>
        <taxon>Eukaryota</taxon>
        <taxon>Viridiplantae</taxon>
        <taxon>Streptophyta</taxon>
        <taxon>Embryophyta</taxon>
        <taxon>Tracheophyta</taxon>
        <taxon>Spermatophyta</taxon>
        <taxon>Magnoliopsida</taxon>
        <taxon>eudicotyledons</taxon>
        <taxon>Gunneridae</taxon>
        <taxon>Pentapetalae</taxon>
        <taxon>asterids</taxon>
        <taxon>lamiids</taxon>
        <taxon>Solanales</taxon>
        <taxon>Solanaceae</taxon>
        <taxon>Solanoideae</taxon>
        <taxon>Solaneae</taxon>
        <taxon>Solanum</taxon>
    </lineage>
</organism>
<accession>A0ABD2SIF3</accession>
<evidence type="ECO:0000256" key="2">
    <source>
        <dbReference type="ARBA" id="ARBA00022664"/>
    </source>
</evidence>
<dbReference type="Pfam" id="PF00400">
    <property type="entry name" value="WD40"/>
    <property type="match status" value="5"/>
</dbReference>
<dbReference type="PROSITE" id="PS50082">
    <property type="entry name" value="WD_REPEATS_2"/>
    <property type="match status" value="3"/>
</dbReference>
<dbReference type="SUPFAM" id="SSF50978">
    <property type="entry name" value="WD40 repeat-like"/>
    <property type="match status" value="1"/>
</dbReference>
<feature type="coiled-coil region" evidence="12">
    <location>
        <begin position="689"/>
        <end position="734"/>
    </location>
</feature>
<sequence length="737" mass="82630">MDKKKVVAPLVCHGHSRPVVDLSYSPITPDGFFLISASKDSTPMLRNGETGDWIGTFEGHKGAVWSCCLDKHALRAASASADFSAKLWDALTGDVLHSFDHKHIVRACAFSEDTNLLLTGGFEKILRIFDLNRPDAPPREIDSSPGSVRTVAWLHSDQTILSSSGDAGGLRLWDVRSGKVVQILETKFPVTSAEVSQDGRYITTADGSSVKFWDANHFGLVKSHDLPCKVESASLEPKFGNRFIAGGEDMWVHVFDFHTGEEIGCNKGHHGPVHCLRFSPGGESYASGSEDGTIRIWQLGPLGQIEDNSTANGSTTANANDGMSEVTQKIDELAVSETKKMEETQVDGVEQKVERKPLLCVLCVPNHMTYSDFCQFCGSFVQHMLEMRIVRNDGMEDCYSILIRFDEQKAADTFHKHFSGRRFSSLEEETCNVLFAADVHYTGSIEHTQSLPASSTEQPFCPVCLERLDQDTSGILTTICNHSFHCSCISKWTDSSCPVCRYCQQQPGNSTCSICQSPENLWMCVICGFVGCGRYKEAHATRHWKETQHCYALELETRRVWDYAGDNYVHRLIQSKTDGKLVELNHHGHHDSDGCCSCSCECGTDPGFSETILNSKVEAIVNEYNDLLTSQLEDQKMYFESLLQEVEEEIERETKEAVEKALCQNPRLMKLKVRLDKCVEEQKFHDDINDNLTRNKEIWEAKILEIKEREKKALIMKDEEISELEEQIAILMESIET</sequence>
<keyword evidence="6" id="KW-0862">Zinc</keyword>
<keyword evidence="16" id="KW-1185">Reference proteome</keyword>
<evidence type="ECO:0000256" key="12">
    <source>
        <dbReference type="SAM" id="Coils"/>
    </source>
</evidence>
<gene>
    <name evidence="15" type="ORF">AABB24_027264</name>
</gene>
<dbReference type="InterPro" id="IPR001841">
    <property type="entry name" value="Znf_RING"/>
</dbReference>
<keyword evidence="4" id="KW-0677">Repeat</keyword>
<dbReference type="PROSITE" id="PS50294">
    <property type="entry name" value="WD_REPEATS_REGION"/>
    <property type="match status" value="1"/>
</dbReference>
<dbReference type="PANTHER" id="PTHR24007">
    <property type="entry name" value="BRCA1-ASSOCIATED PROTEIN"/>
    <property type="match status" value="1"/>
</dbReference>
<dbReference type="InterPro" id="IPR013083">
    <property type="entry name" value="Znf_RING/FYVE/PHD"/>
</dbReference>
<dbReference type="InterPro" id="IPR011422">
    <property type="entry name" value="BRAP2/ETP1_RRM"/>
</dbReference>
<keyword evidence="5 11" id="KW-0863">Zinc-finger</keyword>
<feature type="repeat" description="WD" evidence="10">
    <location>
        <begin position="141"/>
        <end position="183"/>
    </location>
</feature>
<keyword evidence="12" id="KW-0175">Coiled coil</keyword>
<keyword evidence="3" id="KW-0479">Metal-binding</keyword>
<feature type="domain" description="UBP-type" evidence="14">
    <location>
        <begin position="495"/>
        <end position="588"/>
    </location>
</feature>
<comment type="similarity">
    <text evidence="8">Belongs to the WD repeat STRAP family.</text>
</comment>
<dbReference type="SMART" id="SM00320">
    <property type="entry name" value="WD40"/>
    <property type="match status" value="7"/>
</dbReference>
<evidence type="ECO:0000313" key="16">
    <source>
        <dbReference type="Proteomes" id="UP001627284"/>
    </source>
</evidence>
<dbReference type="PANTHER" id="PTHR24007:SF7">
    <property type="entry name" value="BRCA1-ASSOCIATED PROTEIN"/>
    <property type="match status" value="1"/>
</dbReference>
<dbReference type="GO" id="GO:0008270">
    <property type="term" value="F:zinc ion binding"/>
    <property type="evidence" value="ECO:0007669"/>
    <property type="project" value="UniProtKB-KW"/>
</dbReference>
<name>A0ABD2SIF3_9SOLN</name>
<dbReference type="EMBL" id="JBJKTR010000015">
    <property type="protein sequence ID" value="KAL3343653.1"/>
    <property type="molecule type" value="Genomic_DNA"/>
</dbReference>
<evidence type="ECO:0000259" key="14">
    <source>
        <dbReference type="PROSITE" id="PS50271"/>
    </source>
</evidence>
<dbReference type="Pfam" id="PF02148">
    <property type="entry name" value="zf-UBP"/>
    <property type="match status" value="1"/>
</dbReference>
<dbReference type="Gene3D" id="3.30.40.10">
    <property type="entry name" value="Zinc/RING finger domain, C3HC4 (zinc finger)"/>
    <property type="match status" value="2"/>
</dbReference>
<dbReference type="Pfam" id="PF07576">
    <property type="entry name" value="BRAP2"/>
    <property type="match status" value="1"/>
</dbReference>
<dbReference type="SMART" id="SM00184">
    <property type="entry name" value="RING"/>
    <property type="match status" value="1"/>
</dbReference>
<evidence type="ECO:0000256" key="10">
    <source>
        <dbReference type="PROSITE-ProRule" id="PRU00221"/>
    </source>
</evidence>
<evidence type="ECO:0000256" key="8">
    <source>
        <dbReference type="ARBA" id="ARBA00038394"/>
    </source>
</evidence>
<dbReference type="CDD" id="cd16457">
    <property type="entry name" value="RING-H2_BRAP2"/>
    <property type="match status" value="1"/>
</dbReference>
<protein>
    <recommendedName>
        <fullName evidence="9">Serine-threonine kinase receptor-associated protein</fullName>
    </recommendedName>
</protein>
<dbReference type="InterPro" id="IPR036322">
    <property type="entry name" value="WD40_repeat_dom_sf"/>
</dbReference>
<keyword evidence="7" id="KW-0508">mRNA splicing</keyword>
<feature type="repeat" description="WD" evidence="10">
    <location>
        <begin position="57"/>
        <end position="98"/>
    </location>
</feature>
<evidence type="ECO:0000259" key="13">
    <source>
        <dbReference type="PROSITE" id="PS50089"/>
    </source>
</evidence>
<feature type="repeat" description="WD" evidence="10">
    <location>
        <begin position="266"/>
        <end position="299"/>
    </location>
</feature>
<evidence type="ECO:0000256" key="11">
    <source>
        <dbReference type="PROSITE-ProRule" id="PRU00502"/>
    </source>
</evidence>
<dbReference type="Gene3D" id="2.130.10.10">
    <property type="entry name" value="YVTN repeat-like/Quinoprotein amine dehydrogenase"/>
    <property type="match status" value="1"/>
</dbReference>
<dbReference type="Proteomes" id="UP001627284">
    <property type="component" value="Unassembled WGS sequence"/>
</dbReference>
<dbReference type="GO" id="GO:0008380">
    <property type="term" value="P:RNA splicing"/>
    <property type="evidence" value="ECO:0007669"/>
    <property type="project" value="UniProtKB-KW"/>
</dbReference>
<dbReference type="SMART" id="SM00290">
    <property type="entry name" value="ZnF_UBP"/>
    <property type="match status" value="1"/>
</dbReference>
<dbReference type="InterPro" id="IPR001680">
    <property type="entry name" value="WD40_rpt"/>
</dbReference>
<evidence type="ECO:0000256" key="9">
    <source>
        <dbReference type="ARBA" id="ARBA00040390"/>
    </source>
</evidence>
<evidence type="ECO:0000256" key="5">
    <source>
        <dbReference type="ARBA" id="ARBA00022771"/>
    </source>
</evidence>
<evidence type="ECO:0000313" key="15">
    <source>
        <dbReference type="EMBL" id="KAL3343653.1"/>
    </source>
</evidence>
<dbReference type="InterPro" id="IPR015943">
    <property type="entry name" value="WD40/YVTN_repeat-like_dom_sf"/>
</dbReference>
<evidence type="ECO:0000256" key="1">
    <source>
        <dbReference type="ARBA" id="ARBA00022574"/>
    </source>
</evidence>
<dbReference type="InterPro" id="IPR001607">
    <property type="entry name" value="Znf_UBP"/>
</dbReference>
<keyword evidence="1 10" id="KW-0853">WD repeat</keyword>
<dbReference type="CDD" id="cd00200">
    <property type="entry name" value="WD40"/>
    <property type="match status" value="1"/>
</dbReference>
<evidence type="ECO:0000256" key="3">
    <source>
        <dbReference type="ARBA" id="ARBA00022723"/>
    </source>
</evidence>